<dbReference type="InterPro" id="IPR051446">
    <property type="entry name" value="HTH_trans_reg/aminotransferase"/>
</dbReference>
<dbReference type="RefSeq" id="WP_111924195.1">
    <property type="nucleotide sequence ID" value="NZ_LVYK01000024.1"/>
</dbReference>
<dbReference type="AlphaFoldDB" id="A0AAX1Q9D8"/>
<evidence type="ECO:0000256" key="7">
    <source>
        <dbReference type="ARBA" id="ARBA00023163"/>
    </source>
</evidence>
<dbReference type="InterPro" id="IPR036390">
    <property type="entry name" value="WH_DNA-bd_sf"/>
</dbReference>
<dbReference type="Gene3D" id="3.40.640.10">
    <property type="entry name" value="Type I PLP-dependent aspartate aminotransferase-like (Major domain)"/>
    <property type="match status" value="1"/>
</dbReference>
<keyword evidence="6" id="KW-0238">DNA-binding</keyword>
<keyword evidence="3" id="KW-0032">Aminotransferase</keyword>
<keyword evidence="3" id="KW-0808">Transferase</keyword>
<dbReference type="CDD" id="cd07377">
    <property type="entry name" value="WHTH_GntR"/>
    <property type="match status" value="1"/>
</dbReference>
<dbReference type="PANTHER" id="PTHR46577:SF1">
    <property type="entry name" value="HTH-TYPE TRANSCRIPTIONAL REGULATORY PROTEIN GABR"/>
    <property type="match status" value="1"/>
</dbReference>
<evidence type="ECO:0000256" key="6">
    <source>
        <dbReference type="ARBA" id="ARBA00023125"/>
    </source>
</evidence>
<dbReference type="InterPro" id="IPR036388">
    <property type="entry name" value="WH-like_DNA-bd_sf"/>
</dbReference>
<evidence type="ECO:0000256" key="1">
    <source>
        <dbReference type="ARBA" id="ARBA00001933"/>
    </source>
</evidence>
<dbReference type="PANTHER" id="PTHR46577">
    <property type="entry name" value="HTH-TYPE TRANSCRIPTIONAL REGULATORY PROTEIN GABR"/>
    <property type="match status" value="1"/>
</dbReference>
<sequence>MLEFIPLLDKNSKVPLYVQLYQYIKQKIEEDKIPEGSILPSIRYLSGQLKISKNTVESAYQQLIAEGYVTSTARIGLKVLPLEKPTFSLPLQEIRRKTKESSENKEETFYYNFKYGDIDVNSFPLHTWKRCLTKALVNEPEQLLNPGERKGDIGLRKELANYLFQSRGVICSVEQIVICSGTQHAISLILQLLSTEDRSVVMEDPSYDGAQSVFNNHGWAIKPIGLEEDGINIEQLQKIKAKVAYITPSHQFPYGMVLPIKKRMSLLEWASENHSFIIEDDYDSEFRYQGQPIPSLKALDVKEKVIYLGTFSKSFSPSVRVSYIVLPQSLIDVYEHMYVNYYQSVPSIVQKGLSIFMNEGHFTSHIRRMRKVYQKKHQMLVDALNKYMGRHIEIVGQKAGLHLLVKVKNRSTKELVMEAKKVGVKVYDPTFYALNESEVNSSLVMMGFGGVSEEKIDKGVQLLQKAWFKGES</sequence>
<name>A0AAX1Q9D8_9BACI</name>
<comment type="caution">
    <text evidence="9">The sequence shown here is derived from an EMBL/GenBank/DDBJ whole genome shotgun (WGS) entry which is preliminary data.</text>
</comment>
<evidence type="ECO:0000259" key="8">
    <source>
        <dbReference type="PROSITE" id="PS50949"/>
    </source>
</evidence>
<dbReference type="InterPro" id="IPR004839">
    <property type="entry name" value="Aminotransferase_I/II_large"/>
</dbReference>
<dbReference type="PROSITE" id="PS50949">
    <property type="entry name" value="HTH_GNTR"/>
    <property type="match status" value="1"/>
</dbReference>
<evidence type="ECO:0000313" key="10">
    <source>
        <dbReference type="Proteomes" id="UP000250174"/>
    </source>
</evidence>
<keyword evidence="7" id="KW-0804">Transcription</keyword>
<dbReference type="GO" id="GO:0008483">
    <property type="term" value="F:transaminase activity"/>
    <property type="evidence" value="ECO:0007669"/>
    <property type="project" value="UniProtKB-KW"/>
</dbReference>
<dbReference type="InterPro" id="IPR015421">
    <property type="entry name" value="PyrdxlP-dep_Trfase_major"/>
</dbReference>
<gene>
    <name evidence="9" type="ORF">A3864_12245</name>
</gene>
<dbReference type="Proteomes" id="UP000250174">
    <property type="component" value="Unassembled WGS sequence"/>
</dbReference>
<comment type="similarity">
    <text evidence="2">In the C-terminal section; belongs to the class-I pyridoxal-phosphate-dependent aminotransferase family.</text>
</comment>
<evidence type="ECO:0000256" key="4">
    <source>
        <dbReference type="ARBA" id="ARBA00022898"/>
    </source>
</evidence>
<keyword evidence="4" id="KW-0663">Pyridoxal phosphate</keyword>
<comment type="cofactor">
    <cofactor evidence="1">
        <name>pyridoxal 5'-phosphate</name>
        <dbReference type="ChEBI" id="CHEBI:597326"/>
    </cofactor>
</comment>
<dbReference type="GO" id="GO:0003677">
    <property type="term" value="F:DNA binding"/>
    <property type="evidence" value="ECO:0007669"/>
    <property type="project" value="UniProtKB-KW"/>
</dbReference>
<dbReference type="SUPFAM" id="SSF46785">
    <property type="entry name" value="Winged helix' DNA-binding domain"/>
    <property type="match status" value="1"/>
</dbReference>
<dbReference type="InterPro" id="IPR015424">
    <property type="entry name" value="PyrdxlP-dep_Trfase"/>
</dbReference>
<dbReference type="SUPFAM" id="SSF53383">
    <property type="entry name" value="PLP-dependent transferases"/>
    <property type="match status" value="1"/>
</dbReference>
<evidence type="ECO:0000256" key="3">
    <source>
        <dbReference type="ARBA" id="ARBA00022576"/>
    </source>
</evidence>
<evidence type="ECO:0000313" key="9">
    <source>
        <dbReference type="EMBL" id="RAS77023.1"/>
    </source>
</evidence>
<keyword evidence="5" id="KW-0805">Transcription regulation</keyword>
<proteinExistence type="inferred from homology"/>
<dbReference type="Gene3D" id="1.10.10.10">
    <property type="entry name" value="Winged helix-like DNA-binding domain superfamily/Winged helix DNA-binding domain"/>
    <property type="match status" value="1"/>
</dbReference>
<feature type="domain" description="HTH gntR-type" evidence="8">
    <location>
        <begin position="14"/>
        <end position="82"/>
    </location>
</feature>
<dbReference type="Pfam" id="PF00392">
    <property type="entry name" value="GntR"/>
    <property type="match status" value="1"/>
</dbReference>
<dbReference type="Pfam" id="PF00155">
    <property type="entry name" value="Aminotran_1_2"/>
    <property type="match status" value="1"/>
</dbReference>
<protein>
    <submittedName>
        <fullName evidence="9">GntR family transcriptional regulator</fullName>
    </submittedName>
</protein>
<dbReference type="GO" id="GO:0030170">
    <property type="term" value="F:pyridoxal phosphate binding"/>
    <property type="evidence" value="ECO:0007669"/>
    <property type="project" value="InterPro"/>
</dbReference>
<reference evidence="9 10" key="1">
    <citation type="submission" date="2016-03" db="EMBL/GenBank/DDBJ databases">
        <title>Comparison of Bacillus endophyticus and B. anthracis characteristics using whole genome sequence analysis and microbiological techniques.</title>
        <authorList>
            <person name="Lekota K.E."/>
            <person name="Mafofo J."/>
            <person name="Rees J."/>
            <person name="Muchadeyi F.C."/>
            <person name="Madoroba E."/>
            <person name="Van Heerden H."/>
        </authorList>
    </citation>
    <scope>NUCLEOTIDE SEQUENCE [LARGE SCALE GENOMIC DNA]</scope>
    <source>
        <strain evidence="9 10">3631_10C</strain>
    </source>
</reference>
<evidence type="ECO:0000256" key="2">
    <source>
        <dbReference type="ARBA" id="ARBA00005384"/>
    </source>
</evidence>
<dbReference type="CDD" id="cd00609">
    <property type="entry name" value="AAT_like"/>
    <property type="match status" value="1"/>
</dbReference>
<evidence type="ECO:0000256" key="5">
    <source>
        <dbReference type="ARBA" id="ARBA00023015"/>
    </source>
</evidence>
<dbReference type="InterPro" id="IPR000524">
    <property type="entry name" value="Tscrpt_reg_HTH_GntR"/>
</dbReference>
<dbReference type="SMART" id="SM00345">
    <property type="entry name" value="HTH_GNTR"/>
    <property type="match status" value="1"/>
</dbReference>
<dbReference type="GO" id="GO:0003700">
    <property type="term" value="F:DNA-binding transcription factor activity"/>
    <property type="evidence" value="ECO:0007669"/>
    <property type="project" value="InterPro"/>
</dbReference>
<dbReference type="EMBL" id="LVYK01000024">
    <property type="protein sequence ID" value="RAS77023.1"/>
    <property type="molecule type" value="Genomic_DNA"/>
</dbReference>
<organism evidence="9 10">
    <name type="scientific">Priestia endophytica</name>
    <dbReference type="NCBI Taxonomy" id="135735"/>
    <lineage>
        <taxon>Bacteria</taxon>
        <taxon>Bacillati</taxon>
        <taxon>Bacillota</taxon>
        <taxon>Bacilli</taxon>
        <taxon>Bacillales</taxon>
        <taxon>Bacillaceae</taxon>
        <taxon>Priestia</taxon>
    </lineage>
</organism>
<accession>A0AAX1Q9D8</accession>